<evidence type="ECO:0000313" key="3">
    <source>
        <dbReference type="Proteomes" id="UP000036106"/>
    </source>
</evidence>
<sequence>MDKREQLQDIVKKANIKSRFGVRAVKEKRNNVVDSDGNPLGYATIPSWSERDKPEKLPPIWDKDDEISQKEDK</sequence>
<dbReference type="PATRIC" id="fig|1007676.4.peg.1517"/>
<dbReference type="Proteomes" id="UP000036106">
    <property type="component" value="Chromosome"/>
</dbReference>
<feature type="region of interest" description="Disordered" evidence="1">
    <location>
        <begin position="34"/>
        <end position="73"/>
    </location>
</feature>
<dbReference type="STRING" id="1007676.ABM34_07550"/>
<keyword evidence="3" id="KW-1185">Reference proteome</keyword>
<dbReference type="AlphaFoldDB" id="A0A0H4QL26"/>
<name>A0A0H4QL26_9LACO</name>
<proteinExistence type="predicted"/>
<accession>A0A0H4QL26</accession>
<evidence type="ECO:0000256" key="1">
    <source>
        <dbReference type="SAM" id="MobiDB-lite"/>
    </source>
</evidence>
<gene>
    <name evidence="2" type="ORF">ABM34_07550</name>
</gene>
<protein>
    <submittedName>
        <fullName evidence="2">Uncharacterized protein</fullName>
    </submittedName>
</protein>
<evidence type="ECO:0000313" key="2">
    <source>
        <dbReference type="EMBL" id="AKP67403.1"/>
    </source>
</evidence>
<dbReference type="KEGG" id="lgn:ABM34_07550"/>
<organism evidence="2 3">
    <name type="scientific">Companilactobacillus ginsenosidimutans</name>
    <dbReference type="NCBI Taxonomy" id="1007676"/>
    <lineage>
        <taxon>Bacteria</taxon>
        <taxon>Bacillati</taxon>
        <taxon>Bacillota</taxon>
        <taxon>Bacilli</taxon>
        <taxon>Lactobacillales</taxon>
        <taxon>Lactobacillaceae</taxon>
        <taxon>Companilactobacillus</taxon>
    </lineage>
</organism>
<dbReference type="EMBL" id="CP012034">
    <property type="protein sequence ID" value="AKP67403.1"/>
    <property type="molecule type" value="Genomic_DNA"/>
</dbReference>
<reference evidence="3" key="1">
    <citation type="submission" date="2015-07" db="EMBL/GenBank/DDBJ databases">
        <title>Lactobacillus ginsenosidimutans/EMML 3141/ whole genome sequencing.</title>
        <authorList>
            <person name="Kim M.K."/>
            <person name="Im W.-T."/>
            <person name="Srinivasan S."/>
            <person name="Lee J.-J."/>
        </authorList>
    </citation>
    <scope>NUCLEOTIDE SEQUENCE [LARGE SCALE GENOMIC DNA]</scope>
    <source>
        <strain evidence="3">EMML 3041</strain>
    </source>
</reference>
<dbReference type="RefSeq" id="WP_048704703.1">
    <property type="nucleotide sequence ID" value="NZ_CP012034.1"/>
</dbReference>